<dbReference type="Proteomes" id="UP000236379">
    <property type="component" value="Unassembled WGS sequence"/>
</dbReference>
<evidence type="ECO:0000313" key="3">
    <source>
        <dbReference type="Proteomes" id="UP000236379"/>
    </source>
</evidence>
<feature type="compositionally biased region" description="Low complexity" evidence="1">
    <location>
        <begin position="48"/>
        <end position="68"/>
    </location>
</feature>
<keyword evidence="3" id="KW-1185">Reference proteome</keyword>
<organism evidence="2 3">
    <name type="scientific">Deinococcus koreensis</name>
    <dbReference type="NCBI Taxonomy" id="2054903"/>
    <lineage>
        <taxon>Bacteria</taxon>
        <taxon>Thermotogati</taxon>
        <taxon>Deinococcota</taxon>
        <taxon>Deinococci</taxon>
        <taxon>Deinococcales</taxon>
        <taxon>Deinococcaceae</taxon>
        <taxon>Deinococcus</taxon>
    </lineage>
</organism>
<evidence type="ECO:0000256" key="1">
    <source>
        <dbReference type="SAM" id="MobiDB-lite"/>
    </source>
</evidence>
<dbReference type="AlphaFoldDB" id="A0A2K3UZE7"/>
<gene>
    <name evidence="2" type="ORF">CVO96_11360</name>
</gene>
<sequence>MICPGIRPATSAAVGGGVGLGGGVGVGWGAGVGVGWGWGAGGVPPPHAASSAVRPVRSGSVSRVTVGREAMRSA</sequence>
<comment type="caution">
    <text evidence="2">The sequence shown here is derived from an EMBL/GenBank/DDBJ whole genome shotgun (WGS) entry which is preliminary data.</text>
</comment>
<dbReference type="EMBL" id="PPPD01000001">
    <property type="protein sequence ID" value="PNY81892.1"/>
    <property type="molecule type" value="Genomic_DNA"/>
</dbReference>
<reference evidence="2 3" key="1">
    <citation type="submission" date="2018-01" db="EMBL/GenBank/DDBJ databases">
        <title>Deinococcus koreensis sp. nov., a radiation-resistant bacterium isolated from river water.</title>
        <authorList>
            <person name="Choi A."/>
        </authorList>
    </citation>
    <scope>NUCLEOTIDE SEQUENCE [LARGE SCALE GENOMIC DNA]</scope>
    <source>
        <strain evidence="2 3">SJW1-2</strain>
    </source>
</reference>
<protein>
    <submittedName>
        <fullName evidence="2">Uncharacterized protein</fullName>
    </submittedName>
</protein>
<name>A0A2K3UZE7_9DEIO</name>
<evidence type="ECO:0000313" key="2">
    <source>
        <dbReference type="EMBL" id="PNY81892.1"/>
    </source>
</evidence>
<proteinExistence type="predicted"/>
<feature type="region of interest" description="Disordered" evidence="1">
    <location>
        <begin position="46"/>
        <end position="74"/>
    </location>
</feature>
<accession>A0A2K3UZE7</accession>